<feature type="non-terminal residue" evidence="1">
    <location>
        <position position="310"/>
    </location>
</feature>
<dbReference type="Proteomes" id="UP000029839">
    <property type="component" value="Unassembled WGS sequence"/>
</dbReference>
<gene>
    <name evidence="1" type="ORF">N868_03925</name>
</gene>
<sequence length="310" mass="33245">MESQNHYYGHSAAFALYLGLPAPRHVRGLVQHGWTAVSPLGTHFRDFPRIGAADGPADRRLLVWSHRSRAWDPTSADRASVPIGAPWLYLCSALGTLDARSAPGDGSHEGAAGGTGTVAGPHGTVILPVHGIATQRLEGDHRAVAREWARTEGPSTVCLYHVEARDPAVVRAYVDAGHTCVTLGERTDPAFLGRLHTLLTGAGRVVSNRLSTPVVYAAALGIDTAVHGDGMALEGEDPQALARVRTLWPEMHDDSVPLADRRAVAADELGLASLREPDELVRLLGWDRALRVGPWWQHWVSAPASRAVTT</sequence>
<dbReference type="EMBL" id="AXCY01000117">
    <property type="protein sequence ID" value="KGM09162.1"/>
    <property type="molecule type" value="Genomic_DNA"/>
</dbReference>
<reference evidence="1 2" key="2">
    <citation type="journal article" date="2015" name="Stand. Genomic Sci.">
        <title>Draft genome sequence of Cellulomonas carbonis T26(T) and comparative analysis of six Cellulomonas genomes.</title>
        <authorList>
            <person name="Zhuang W."/>
            <person name="Zhang S."/>
            <person name="Xia X."/>
            <person name="Wang G."/>
        </authorList>
    </citation>
    <scope>NUCLEOTIDE SEQUENCE [LARGE SCALE GENOMIC DNA]</scope>
    <source>
        <strain evidence="1 2">T26</strain>
    </source>
</reference>
<evidence type="ECO:0000313" key="2">
    <source>
        <dbReference type="Proteomes" id="UP000029839"/>
    </source>
</evidence>
<evidence type="ECO:0000313" key="1">
    <source>
        <dbReference type="EMBL" id="KGM09162.1"/>
    </source>
</evidence>
<comment type="caution">
    <text evidence="1">The sequence shown here is derived from an EMBL/GenBank/DDBJ whole genome shotgun (WGS) entry which is preliminary data.</text>
</comment>
<keyword evidence="2" id="KW-1185">Reference proteome</keyword>
<organism evidence="1 2">
    <name type="scientific">Cellulomonas carbonis T26</name>
    <dbReference type="NCBI Taxonomy" id="947969"/>
    <lineage>
        <taxon>Bacteria</taxon>
        <taxon>Bacillati</taxon>
        <taxon>Actinomycetota</taxon>
        <taxon>Actinomycetes</taxon>
        <taxon>Micrococcales</taxon>
        <taxon>Cellulomonadaceae</taxon>
        <taxon>Cellulomonas</taxon>
    </lineage>
</organism>
<name>A0A0A0BNC7_9CELL</name>
<dbReference type="AlphaFoldDB" id="A0A0A0BNC7"/>
<dbReference type="OrthoDB" id="4858593at2"/>
<protein>
    <submittedName>
        <fullName evidence="1">Uncharacterized protein</fullName>
    </submittedName>
</protein>
<reference evidence="1 2" key="1">
    <citation type="submission" date="2013-08" db="EMBL/GenBank/DDBJ databases">
        <title>Genome sequencing of Cellulomonas carbonis T26.</title>
        <authorList>
            <person name="Chen F."/>
            <person name="Li Y."/>
            <person name="Wang G."/>
        </authorList>
    </citation>
    <scope>NUCLEOTIDE SEQUENCE [LARGE SCALE GENOMIC DNA]</scope>
    <source>
        <strain evidence="1 2">T26</strain>
    </source>
</reference>
<accession>A0A0A0BNC7</accession>
<dbReference type="RefSeq" id="WP_052426497.1">
    <property type="nucleotide sequence ID" value="NZ_AXCY01000117.1"/>
</dbReference>
<proteinExistence type="predicted"/>